<proteinExistence type="predicted"/>
<dbReference type="GO" id="GO:0004721">
    <property type="term" value="F:phosphoprotein phosphatase activity"/>
    <property type="evidence" value="ECO:0007669"/>
    <property type="project" value="EnsemblFungi"/>
</dbReference>
<sequence>MSVEIPVVKLDEDATVFEETPTKTGRDELPRTPWLEPKQDEAHSRRGSSSNDAGTGGLRKRSGSRTSSGRRSRNSSSISPASMVFRNLLILEDDLRSQSRRLRVLRLQFTAFLSTLAGIAAFSFYLLYFSDEPAQGVYRFILQFSLLFIMITVVLFHLSGQYKRTIIIPRRFFMSTNKGIRPFNLKLVKVHSTIDEKFTDLVRFITRKIAYLNQWFLQKILMLGETNAVVQFWVGVAIRSQPRIGAVDVKLILNPRAFNAEIREGWEIYRDEFWAREGARRRKSNNST</sequence>
<dbReference type="PhylomeDB" id="A0A0W0DSY5"/>
<dbReference type="InterPro" id="IPR005605">
    <property type="entry name" value="Spo7"/>
</dbReference>
<keyword evidence="2" id="KW-0812">Transmembrane</keyword>
<feature type="transmembrane region" description="Helical" evidence="2">
    <location>
        <begin position="104"/>
        <end position="128"/>
    </location>
</feature>
<dbReference type="Proteomes" id="UP000054886">
    <property type="component" value="Unassembled WGS sequence"/>
</dbReference>
<dbReference type="GO" id="GO:0061709">
    <property type="term" value="P:reticulophagy"/>
    <property type="evidence" value="ECO:0007669"/>
    <property type="project" value="EnsemblFungi"/>
</dbReference>
<evidence type="ECO:0000313" key="4">
    <source>
        <dbReference type="Proteomes" id="UP000054886"/>
    </source>
</evidence>
<evidence type="ECO:0000256" key="1">
    <source>
        <dbReference type="SAM" id="MobiDB-lite"/>
    </source>
</evidence>
<dbReference type="GO" id="GO:0071595">
    <property type="term" value="C:Nem1-Spo7 phosphatase complex"/>
    <property type="evidence" value="ECO:0007669"/>
    <property type="project" value="EnsemblFungi"/>
</dbReference>
<dbReference type="VEuPathDB" id="FungiDB:GW608_C02585"/>
<name>A0A0W0DSY5_CANGB</name>
<dbReference type="Pfam" id="PF03907">
    <property type="entry name" value="Spo7"/>
    <property type="match status" value="1"/>
</dbReference>
<dbReference type="GO" id="GO:0019888">
    <property type="term" value="F:protein phosphatase regulator activity"/>
    <property type="evidence" value="ECO:0007669"/>
    <property type="project" value="InterPro"/>
</dbReference>
<protein>
    <submittedName>
        <fullName evidence="3">Sporulation-specific protein SPO7</fullName>
    </submittedName>
</protein>
<dbReference type="VEuPathDB" id="FungiDB:B1J91_C02717g"/>
<feature type="region of interest" description="Disordered" evidence="1">
    <location>
        <begin position="11"/>
        <end position="77"/>
    </location>
</feature>
<evidence type="ECO:0000256" key="2">
    <source>
        <dbReference type="SAM" id="Phobius"/>
    </source>
</evidence>
<dbReference type="AlphaFoldDB" id="A0A0W0DSY5"/>
<dbReference type="VEuPathDB" id="FungiDB:GVI51_C02519"/>
<dbReference type="GO" id="GO:0006998">
    <property type="term" value="P:nuclear envelope organization"/>
    <property type="evidence" value="ECO:0007669"/>
    <property type="project" value="EnsemblFungi"/>
</dbReference>
<comment type="caution">
    <text evidence="3">The sequence shown here is derived from an EMBL/GenBank/DDBJ whole genome shotgun (WGS) entry which is preliminary data.</text>
</comment>
<dbReference type="EMBL" id="LLZZ01000144">
    <property type="protein sequence ID" value="KTA99450.1"/>
    <property type="molecule type" value="Genomic_DNA"/>
</dbReference>
<dbReference type="OMA" id="EYKRTIV"/>
<evidence type="ECO:0000313" key="3">
    <source>
        <dbReference type="EMBL" id="KTA99450.1"/>
    </source>
</evidence>
<dbReference type="OrthoDB" id="5599171at2759"/>
<organism evidence="3 4">
    <name type="scientific">Candida glabrata</name>
    <name type="common">Yeast</name>
    <name type="synonym">Torulopsis glabrata</name>
    <dbReference type="NCBI Taxonomy" id="5478"/>
    <lineage>
        <taxon>Eukaryota</taxon>
        <taxon>Fungi</taxon>
        <taxon>Dikarya</taxon>
        <taxon>Ascomycota</taxon>
        <taxon>Saccharomycotina</taxon>
        <taxon>Saccharomycetes</taxon>
        <taxon>Saccharomycetales</taxon>
        <taxon>Saccharomycetaceae</taxon>
        <taxon>Nakaseomyces</taxon>
    </lineage>
</organism>
<accession>A0A0W0DSY5</accession>
<reference evidence="3 4" key="1">
    <citation type="submission" date="2015-10" db="EMBL/GenBank/DDBJ databases">
        <title>Draft genomes sequences of Candida glabrata isolates 1A, 1B, 2A, 2B, 3A and 3B.</title>
        <authorList>
            <person name="Haavelsrud O.E."/>
            <person name="Gaustad P."/>
        </authorList>
    </citation>
    <scope>NUCLEOTIDE SEQUENCE [LARGE SCALE GENOMIC DNA]</scope>
    <source>
        <strain evidence="3">910700640</strain>
    </source>
</reference>
<dbReference type="VEuPathDB" id="FungiDB:GWK60_C02343"/>
<dbReference type="VEuPathDB" id="FungiDB:CAGL0C02717g"/>
<keyword evidence="2" id="KW-0472">Membrane</keyword>
<feature type="compositionally biased region" description="Basic residues" evidence="1">
    <location>
        <begin position="58"/>
        <end position="73"/>
    </location>
</feature>
<feature type="compositionally biased region" description="Basic and acidic residues" evidence="1">
    <location>
        <begin position="20"/>
        <end position="30"/>
    </location>
</feature>
<dbReference type="PANTHER" id="PTHR28249:SF1">
    <property type="entry name" value="SPORULATION-SPECIFIC PROTEIN SPO7"/>
    <property type="match status" value="1"/>
</dbReference>
<keyword evidence="2" id="KW-1133">Transmembrane helix</keyword>
<gene>
    <name evidence="3" type="ORF">AO440_000510</name>
</gene>
<feature type="transmembrane region" description="Helical" evidence="2">
    <location>
        <begin position="140"/>
        <end position="160"/>
    </location>
</feature>
<dbReference type="PANTHER" id="PTHR28249">
    <property type="entry name" value="SPORULATION-SPECIFIC PROTEIN SPO7"/>
    <property type="match status" value="1"/>
</dbReference>
<dbReference type="GO" id="GO:0071072">
    <property type="term" value="P:negative regulation of phospholipid biosynthetic process"/>
    <property type="evidence" value="ECO:0007669"/>
    <property type="project" value="EnsemblFungi"/>
</dbReference>